<reference evidence="1" key="2">
    <citation type="journal article" date="2015" name="Data Brief">
        <title>Shoot transcriptome of the giant reed, Arundo donax.</title>
        <authorList>
            <person name="Barrero R.A."/>
            <person name="Guerrero F.D."/>
            <person name="Moolhuijzen P."/>
            <person name="Goolsby J.A."/>
            <person name="Tidwell J."/>
            <person name="Bellgard S.E."/>
            <person name="Bellgard M.I."/>
        </authorList>
    </citation>
    <scope>NUCLEOTIDE SEQUENCE</scope>
    <source>
        <tissue evidence="1">Shoot tissue taken approximately 20 cm above the soil surface</tissue>
    </source>
</reference>
<sequence>MTEALGSIRCWLRALLTRFARGRCCRCCKLTPFSCLLCFQIACSESGLNSEAAATPAARFS</sequence>
<name>A0A0A8ZZJ8_ARUDO</name>
<reference evidence="1" key="1">
    <citation type="submission" date="2014-09" db="EMBL/GenBank/DDBJ databases">
        <authorList>
            <person name="Magalhaes I.L.F."/>
            <person name="Oliveira U."/>
            <person name="Santos F.R."/>
            <person name="Vidigal T.H.D.A."/>
            <person name="Brescovit A.D."/>
            <person name="Santos A.J."/>
        </authorList>
    </citation>
    <scope>NUCLEOTIDE SEQUENCE</scope>
    <source>
        <tissue evidence="1">Shoot tissue taken approximately 20 cm above the soil surface</tissue>
    </source>
</reference>
<protein>
    <submittedName>
        <fullName evidence="1">Uncharacterized protein</fullName>
    </submittedName>
</protein>
<dbReference type="EMBL" id="GBRH01255735">
    <property type="protein sequence ID" value="JAD42160.1"/>
    <property type="molecule type" value="Transcribed_RNA"/>
</dbReference>
<proteinExistence type="predicted"/>
<organism evidence="1">
    <name type="scientific">Arundo donax</name>
    <name type="common">Giant reed</name>
    <name type="synonym">Donax arundinaceus</name>
    <dbReference type="NCBI Taxonomy" id="35708"/>
    <lineage>
        <taxon>Eukaryota</taxon>
        <taxon>Viridiplantae</taxon>
        <taxon>Streptophyta</taxon>
        <taxon>Embryophyta</taxon>
        <taxon>Tracheophyta</taxon>
        <taxon>Spermatophyta</taxon>
        <taxon>Magnoliopsida</taxon>
        <taxon>Liliopsida</taxon>
        <taxon>Poales</taxon>
        <taxon>Poaceae</taxon>
        <taxon>PACMAD clade</taxon>
        <taxon>Arundinoideae</taxon>
        <taxon>Arundineae</taxon>
        <taxon>Arundo</taxon>
    </lineage>
</organism>
<dbReference type="AlphaFoldDB" id="A0A0A8ZZJ8"/>
<evidence type="ECO:0000313" key="1">
    <source>
        <dbReference type="EMBL" id="JAD42160.1"/>
    </source>
</evidence>
<accession>A0A0A8ZZJ8</accession>